<dbReference type="AlphaFoldDB" id="A0A9X0PGY9"/>
<proteinExistence type="predicted"/>
<accession>A0A9X0PGY9</accession>
<gene>
    <name evidence="1" type="ORF">HR081_11330</name>
</gene>
<dbReference type="Proteomes" id="UP000524893">
    <property type="component" value="Unassembled WGS sequence"/>
</dbReference>
<name>A0A9X0PGY9_9STAP</name>
<organism evidence="1 2">
    <name type="scientific">Staphylococcus coagulans</name>
    <dbReference type="NCBI Taxonomy" id="74706"/>
    <lineage>
        <taxon>Bacteria</taxon>
        <taxon>Bacillati</taxon>
        <taxon>Bacillota</taxon>
        <taxon>Bacilli</taxon>
        <taxon>Bacillales</taxon>
        <taxon>Staphylococcaceae</taxon>
        <taxon>Staphylococcus</taxon>
    </lineage>
</organism>
<dbReference type="EMBL" id="JABTCN010000052">
    <property type="protein sequence ID" value="MBA8777461.1"/>
    <property type="molecule type" value="Genomic_DNA"/>
</dbReference>
<evidence type="ECO:0000313" key="2">
    <source>
        <dbReference type="Proteomes" id="UP000524893"/>
    </source>
</evidence>
<sequence>MNDKYVQIMPAPPNLYAIYDEDGEEIESKIIIFALREDGEIDMLDMDITGCIDDVRESSNFKKVEYK</sequence>
<dbReference type="RefSeq" id="WP_182281251.1">
    <property type="nucleotide sequence ID" value="NZ_JABTCN010000052.1"/>
</dbReference>
<protein>
    <submittedName>
        <fullName evidence="1">Pathogenicity island protein</fullName>
    </submittedName>
</protein>
<comment type="caution">
    <text evidence="1">The sequence shown here is derived from an EMBL/GenBank/DDBJ whole genome shotgun (WGS) entry which is preliminary data.</text>
</comment>
<reference evidence="1 2" key="1">
    <citation type="journal article" date="2020" name="Access Microbiol">
        <title>Isolation and genome sequencing of Staphylococcus schleiferi subspecies coagulans from Antarctic seals.</title>
        <authorList>
            <person name="Foster G."/>
            <person name="Robb A."/>
            <person name="Paterson G.K."/>
        </authorList>
    </citation>
    <scope>NUCLEOTIDE SEQUENCE [LARGE SCALE GENOMIC DNA]</scope>
    <source>
        <strain evidence="1 2">M615/02/4</strain>
    </source>
</reference>
<evidence type="ECO:0000313" key="1">
    <source>
        <dbReference type="EMBL" id="MBA8777461.1"/>
    </source>
</evidence>